<dbReference type="InterPro" id="IPR053134">
    <property type="entry name" value="RNA-dir_DNA_polymerase"/>
</dbReference>
<reference evidence="2 3" key="1">
    <citation type="journal article" date="2021" name="Sci. Rep.">
        <title>Chromosome anchoring in Senegalese sole (Solea senegalensis) reveals sex-associated markers and genome rearrangements in flatfish.</title>
        <authorList>
            <person name="Guerrero-Cozar I."/>
            <person name="Gomez-Garrido J."/>
            <person name="Berbel C."/>
            <person name="Martinez-Blanch J.F."/>
            <person name="Alioto T."/>
            <person name="Claros M.G."/>
            <person name="Gagnaire P.A."/>
            <person name="Manchado M."/>
        </authorList>
    </citation>
    <scope>NUCLEOTIDE SEQUENCE [LARGE SCALE GENOMIC DNA]</scope>
    <source>
        <strain evidence="2">Sse05_10M</strain>
    </source>
</reference>
<dbReference type="AlphaFoldDB" id="A0AAV6PCG1"/>
<accession>A0AAV6PCG1</accession>
<gene>
    <name evidence="2" type="ORF">JOB18_031128</name>
</gene>
<dbReference type="PANTHER" id="PTHR24559">
    <property type="entry name" value="TRANSPOSON TY3-I GAG-POL POLYPROTEIN"/>
    <property type="match status" value="1"/>
</dbReference>
<dbReference type="EMBL" id="JAGKHQ010001851">
    <property type="protein sequence ID" value="KAG7453547.1"/>
    <property type="molecule type" value="Genomic_DNA"/>
</dbReference>
<evidence type="ECO:0000256" key="1">
    <source>
        <dbReference type="SAM" id="MobiDB-lite"/>
    </source>
</evidence>
<organism evidence="2 3">
    <name type="scientific">Solea senegalensis</name>
    <name type="common">Senegalese sole</name>
    <dbReference type="NCBI Taxonomy" id="28829"/>
    <lineage>
        <taxon>Eukaryota</taxon>
        <taxon>Metazoa</taxon>
        <taxon>Chordata</taxon>
        <taxon>Craniata</taxon>
        <taxon>Vertebrata</taxon>
        <taxon>Euteleostomi</taxon>
        <taxon>Actinopterygii</taxon>
        <taxon>Neopterygii</taxon>
        <taxon>Teleostei</taxon>
        <taxon>Neoteleostei</taxon>
        <taxon>Acanthomorphata</taxon>
        <taxon>Carangaria</taxon>
        <taxon>Pleuronectiformes</taxon>
        <taxon>Pleuronectoidei</taxon>
        <taxon>Soleidae</taxon>
        <taxon>Solea</taxon>
    </lineage>
</organism>
<proteinExistence type="predicted"/>
<evidence type="ECO:0000313" key="3">
    <source>
        <dbReference type="Proteomes" id="UP000693946"/>
    </source>
</evidence>
<evidence type="ECO:0000313" key="2">
    <source>
        <dbReference type="EMBL" id="KAG7453547.1"/>
    </source>
</evidence>
<sequence>MAQPKGACCAVSLPRAPAVSEVGVPARGESVSVGLASFLPFISGGHVSLVGGRLKGEIAVGVRPALPVEGVTLILGNGAAVVSSVPLVRKQPDEDEIRFPEVFTACAVTRSMSQHSPPEPPECGVGDVTQEELESEQRADASLNTSWCCLREAVSASSVPARPVCSVSRVSVVYPPQSVPAGVEDGLPDADAGVQQVPKPDKTFRFCTDFRKLNAVTKPDSFPLPRMEDCVDQVGHAAFVAEVGVWKMRVVSCVVLNSSWCSCPRMCVPLCVCLKHRKLYTCKVKLQTAGDELVGVANSQTCVKLVLPPASGCS</sequence>
<dbReference type="PANTHER" id="PTHR24559:SF444">
    <property type="entry name" value="REVERSE TRANSCRIPTASE DOMAIN-CONTAINING PROTEIN"/>
    <property type="match status" value="1"/>
</dbReference>
<comment type="caution">
    <text evidence="2">The sequence shown here is derived from an EMBL/GenBank/DDBJ whole genome shotgun (WGS) entry which is preliminary data.</text>
</comment>
<keyword evidence="3" id="KW-1185">Reference proteome</keyword>
<protein>
    <submittedName>
        <fullName evidence="2">Uncharacterized protein</fullName>
    </submittedName>
</protein>
<feature type="region of interest" description="Disordered" evidence="1">
    <location>
        <begin position="111"/>
        <end position="137"/>
    </location>
</feature>
<name>A0AAV6PCG1_SOLSE</name>
<dbReference type="Proteomes" id="UP000693946">
    <property type="component" value="Unassembled WGS sequence"/>
</dbReference>